<reference evidence="1" key="1">
    <citation type="submission" date="2018-11" db="EMBL/GenBank/DDBJ databases">
        <authorList>
            <consortium name="Genoscope - CEA"/>
            <person name="William W."/>
        </authorList>
    </citation>
    <scope>NUCLEOTIDE SEQUENCE</scope>
</reference>
<sequence length="83" mass="9206">MVIIRTSHMEGICNHLTSSILLTTMSHHKPLSSFLIRNNRVLKLQAQLLVQYLILCRVHHAPSQQSTEAAVVTGSISVETDVS</sequence>
<protein>
    <submittedName>
        <fullName evidence="1">Uncharacterized protein</fullName>
    </submittedName>
</protein>
<accession>A0A3P6BZU2</accession>
<name>A0A3P6BZU2_BRAOL</name>
<gene>
    <name evidence="1" type="ORF">BOLC4T23650H</name>
</gene>
<dbReference type="AlphaFoldDB" id="A0A3P6BZU2"/>
<evidence type="ECO:0000313" key="1">
    <source>
        <dbReference type="EMBL" id="VDD07718.1"/>
    </source>
</evidence>
<proteinExistence type="predicted"/>
<organism evidence="1">
    <name type="scientific">Brassica oleracea</name>
    <name type="common">Wild cabbage</name>
    <dbReference type="NCBI Taxonomy" id="3712"/>
    <lineage>
        <taxon>Eukaryota</taxon>
        <taxon>Viridiplantae</taxon>
        <taxon>Streptophyta</taxon>
        <taxon>Embryophyta</taxon>
        <taxon>Tracheophyta</taxon>
        <taxon>Spermatophyta</taxon>
        <taxon>Magnoliopsida</taxon>
        <taxon>eudicotyledons</taxon>
        <taxon>Gunneridae</taxon>
        <taxon>Pentapetalae</taxon>
        <taxon>rosids</taxon>
        <taxon>malvids</taxon>
        <taxon>Brassicales</taxon>
        <taxon>Brassicaceae</taxon>
        <taxon>Brassiceae</taxon>
        <taxon>Brassica</taxon>
    </lineage>
</organism>
<dbReference type="EMBL" id="LR031873">
    <property type="protein sequence ID" value="VDD07718.1"/>
    <property type="molecule type" value="Genomic_DNA"/>
</dbReference>